<dbReference type="OrthoDB" id="2098436at2759"/>
<organism evidence="2">
    <name type="scientific">Petromyces alliaceus</name>
    <name type="common">Aspergillus alliaceus</name>
    <dbReference type="NCBI Taxonomy" id="209559"/>
    <lineage>
        <taxon>Eukaryota</taxon>
        <taxon>Fungi</taxon>
        <taxon>Dikarya</taxon>
        <taxon>Ascomycota</taxon>
        <taxon>Pezizomycotina</taxon>
        <taxon>Eurotiomycetes</taxon>
        <taxon>Eurotiomycetidae</taxon>
        <taxon>Eurotiales</taxon>
        <taxon>Aspergillaceae</taxon>
        <taxon>Aspergillus</taxon>
        <taxon>Aspergillus subgen. Circumdati</taxon>
    </lineage>
</organism>
<accession>A0A5N7CDJ5</accession>
<dbReference type="PANTHER" id="PTHR38705:SF1">
    <property type="entry name" value="PROTEIN RDS1"/>
    <property type="match status" value="1"/>
</dbReference>
<evidence type="ECO:0000313" key="2">
    <source>
        <dbReference type="EMBL" id="KAE8392225.1"/>
    </source>
</evidence>
<feature type="chain" id="PRO_5025016146" evidence="1">
    <location>
        <begin position="21"/>
        <end position="337"/>
    </location>
</feature>
<name>A0A5N7CDJ5_PETAA</name>
<dbReference type="InterPro" id="IPR039254">
    <property type="entry name" value="Rds1"/>
</dbReference>
<dbReference type="EMBL" id="ML735239">
    <property type="protein sequence ID" value="KAE8392225.1"/>
    <property type="molecule type" value="Genomic_DNA"/>
</dbReference>
<keyword evidence="1" id="KW-0732">Signal</keyword>
<dbReference type="Proteomes" id="UP000326877">
    <property type="component" value="Unassembled WGS sequence"/>
</dbReference>
<dbReference type="PANTHER" id="PTHR38705">
    <property type="entry name" value="PROTEIN RDS1"/>
    <property type="match status" value="1"/>
</dbReference>
<evidence type="ECO:0000256" key="1">
    <source>
        <dbReference type="SAM" id="SignalP"/>
    </source>
</evidence>
<dbReference type="AlphaFoldDB" id="A0A5N7CDJ5"/>
<proteinExistence type="predicted"/>
<feature type="signal peptide" evidence="1">
    <location>
        <begin position="1"/>
        <end position="20"/>
    </location>
</feature>
<reference evidence="2" key="1">
    <citation type="submission" date="2019-04" db="EMBL/GenBank/DDBJ databases">
        <title>Friends and foes A comparative genomics studyof 23 Aspergillus species from section Flavi.</title>
        <authorList>
            <consortium name="DOE Joint Genome Institute"/>
            <person name="Kjaerbolling I."/>
            <person name="Vesth T."/>
            <person name="Frisvad J.C."/>
            <person name="Nybo J.L."/>
            <person name="Theobald S."/>
            <person name="Kildgaard S."/>
            <person name="Isbrandt T."/>
            <person name="Kuo A."/>
            <person name="Sato A."/>
            <person name="Lyhne E.K."/>
            <person name="Kogle M.E."/>
            <person name="Wiebenga A."/>
            <person name="Kun R.S."/>
            <person name="Lubbers R.J."/>
            <person name="Makela M.R."/>
            <person name="Barry K."/>
            <person name="Chovatia M."/>
            <person name="Clum A."/>
            <person name="Daum C."/>
            <person name="Haridas S."/>
            <person name="He G."/>
            <person name="LaButti K."/>
            <person name="Lipzen A."/>
            <person name="Mondo S."/>
            <person name="Riley R."/>
            <person name="Salamov A."/>
            <person name="Simmons B.A."/>
            <person name="Magnuson J.K."/>
            <person name="Henrissat B."/>
            <person name="Mortensen U.H."/>
            <person name="Larsen T.O."/>
            <person name="Devries R.P."/>
            <person name="Grigoriev I.V."/>
            <person name="Machida M."/>
            <person name="Baker S.E."/>
            <person name="Andersen M.R."/>
        </authorList>
    </citation>
    <scope>NUCLEOTIDE SEQUENCE [LARGE SCALE GENOMIC DNA]</scope>
    <source>
        <strain evidence="2">IBT 14317</strain>
    </source>
</reference>
<protein>
    <submittedName>
        <fullName evidence="2">Uncharacterized protein</fullName>
    </submittedName>
</protein>
<sequence length="337" mass="35625">MPCNRFNVLGCLSWLSATLATPLEKAALAISLAPAVSHPTSLTHTPFRGTPTVTGALSASSIGTGVPSLGVPSTATTYPSDGKLHNPQPGPYIPAGGVGTGGERPVYNEKSDFDYESLEYIELDLFHDGLARFSEEAFTAAGFAAKDRFLIEFMANQELTRFGESGVYGFPGHLNSRETATLASSLHLYISSYPADQTRLVWQNSPALYTENQPNPTSLNGPSALNETLGSGRGVCCIGMPQASQSDPKNSYITSTTAGNARYAAWITQLNVTYSSLSMTNDKRGTTIQPDVETYAGDPAINGTVSIAVTDSSPLTPFNLSMINLHVVAGPALYQSG</sequence>
<gene>
    <name evidence="2" type="ORF">BDV23DRAFT_171155</name>
</gene>